<reference evidence="8 9" key="1">
    <citation type="journal article" date="2021" name="Commun. Biol.">
        <title>The genome of Shorea leprosula (Dipterocarpaceae) highlights the ecological relevance of drought in aseasonal tropical rainforests.</title>
        <authorList>
            <person name="Ng K.K.S."/>
            <person name="Kobayashi M.J."/>
            <person name="Fawcett J.A."/>
            <person name="Hatakeyama M."/>
            <person name="Paape T."/>
            <person name="Ng C.H."/>
            <person name="Ang C.C."/>
            <person name="Tnah L.H."/>
            <person name="Lee C.T."/>
            <person name="Nishiyama T."/>
            <person name="Sese J."/>
            <person name="O'Brien M.J."/>
            <person name="Copetti D."/>
            <person name="Mohd Noor M.I."/>
            <person name="Ong R.C."/>
            <person name="Putra M."/>
            <person name="Sireger I.Z."/>
            <person name="Indrioko S."/>
            <person name="Kosugi Y."/>
            <person name="Izuno A."/>
            <person name="Isagi Y."/>
            <person name="Lee S.L."/>
            <person name="Shimizu K.K."/>
        </authorList>
    </citation>
    <scope>NUCLEOTIDE SEQUENCE [LARGE SCALE GENOMIC DNA]</scope>
    <source>
        <strain evidence="8">214</strain>
    </source>
</reference>
<dbReference type="SUPFAM" id="SSF56672">
    <property type="entry name" value="DNA/RNA polymerases"/>
    <property type="match status" value="2"/>
</dbReference>
<dbReference type="InterPro" id="IPR001584">
    <property type="entry name" value="Integrase_cat-core"/>
</dbReference>
<sequence>METRLQEQKKLIDDVVKTAMAKMGGHYEQLLKAMEEKYENQVSDLRTRMSGMGPLTSKTGKIEFPKSNGEELKDWLYKCNQYFRIDGIPDEHKAHLASINLEGKAMKWHQSFLEIKGEQVLSNWEEYVKGLKATFVVEGDEGKEGEVFEEAIKELPDDSNPYMSVHALFRGSSGAYRTMRVTGYVNKKPIHILIDSGSTYNFLDVNVAKRVGCKLQAVEALTVDVTDGSSLECVHMCQDFTWWLQEPKGLPSHRPHDHKICLKEGTDPINQRPYRYPGVQKDVIEKMTQELLQSGIIQHSVFKLLRDNELFAKQSKCFFNCDRIEYLGHYISKGGVFTDPKKILAVQQWPQPKTVKELRGFLGLTGYYRRFSKEFVMETDASNVGIGAVLLQQGHLIDFINKALSLRHQISKILPGIYEEVRLSWKVDPVLREICNKLQQGSLKDSAYTWFEGQLKRKGRLVVGNNAVFRRKLIHLVHDNALGGHYGIQASTKRLMLLFYWKGLEKDVRQYIRQCDVCQHYKPENIPTPRLLQPLPIPKAIWTQVSMDFITGLPKSYGKDVIFVFVDRLTKYAHFIALQHHYLALIVAQAYMDNVFKLHGLPQAIVSDKDPICLSNFWQELSTLQGVELQCSSAYHPQTDGQTEVVNRCLENYLRCMTGDHPTEYNKWLLLAKWWYNTNFHIATQISPFKALYGLLPPLHITYVPRDSDVAIVDQSLQARDNMLKVTTQFPIDLPLPMMLEPIPVKRGNRAATKVLVQWSHAYLEDATWEYLYDIQQQFPNFHP</sequence>
<dbReference type="EMBL" id="BPVZ01000065">
    <property type="protein sequence ID" value="GKV24163.1"/>
    <property type="molecule type" value="Genomic_DNA"/>
</dbReference>
<dbReference type="CDD" id="cd00303">
    <property type="entry name" value="retropepsin_like"/>
    <property type="match status" value="1"/>
</dbReference>
<evidence type="ECO:0000256" key="2">
    <source>
        <dbReference type="ARBA" id="ARBA00022695"/>
    </source>
</evidence>
<dbReference type="PANTHER" id="PTHR37984">
    <property type="entry name" value="PROTEIN CBG26694"/>
    <property type="match status" value="1"/>
</dbReference>
<evidence type="ECO:0000256" key="6">
    <source>
        <dbReference type="ARBA" id="ARBA00022918"/>
    </source>
</evidence>
<dbReference type="Pfam" id="PF17921">
    <property type="entry name" value="Integrase_H2C2"/>
    <property type="match status" value="1"/>
</dbReference>
<protein>
    <recommendedName>
        <fullName evidence="7">Integrase catalytic domain-containing protein</fullName>
    </recommendedName>
</protein>
<dbReference type="GO" id="GO:0004519">
    <property type="term" value="F:endonuclease activity"/>
    <property type="evidence" value="ECO:0007669"/>
    <property type="project" value="UniProtKB-KW"/>
</dbReference>
<feature type="domain" description="Integrase catalytic" evidence="7">
    <location>
        <begin position="530"/>
        <end position="696"/>
    </location>
</feature>
<dbReference type="PROSITE" id="PS00141">
    <property type="entry name" value="ASP_PROTEASE"/>
    <property type="match status" value="1"/>
</dbReference>
<gene>
    <name evidence="8" type="ORF">SLEP1_g33810</name>
</gene>
<keyword evidence="3" id="KW-0540">Nuclease</keyword>
<proteinExistence type="predicted"/>
<keyword evidence="2" id="KW-0548">Nucleotidyltransferase</keyword>
<dbReference type="InterPro" id="IPR036397">
    <property type="entry name" value="RNaseH_sf"/>
</dbReference>
<dbReference type="GO" id="GO:0015074">
    <property type="term" value="P:DNA integration"/>
    <property type="evidence" value="ECO:0007669"/>
    <property type="project" value="InterPro"/>
</dbReference>
<dbReference type="InterPro" id="IPR050951">
    <property type="entry name" value="Retrovirus_Pol_polyprotein"/>
</dbReference>
<accession>A0AAV5KHW8</accession>
<keyword evidence="6" id="KW-0695">RNA-directed DNA polymerase</keyword>
<dbReference type="Gene3D" id="1.10.340.70">
    <property type="match status" value="1"/>
</dbReference>
<dbReference type="PROSITE" id="PS50994">
    <property type="entry name" value="INTEGRASE"/>
    <property type="match status" value="1"/>
</dbReference>
<dbReference type="GO" id="GO:0006508">
    <property type="term" value="P:proteolysis"/>
    <property type="evidence" value="ECO:0007669"/>
    <property type="project" value="InterPro"/>
</dbReference>
<dbReference type="Proteomes" id="UP001054252">
    <property type="component" value="Unassembled WGS sequence"/>
</dbReference>
<dbReference type="InterPro" id="IPR012337">
    <property type="entry name" value="RNaseH-like_sf"/>
</dbReference>
<evidence type="ECO:0000259" key="7">
    <source>
        <dbReference type="PROSITE" id="PS50994"/>
    </source>
</evidence>
<dbReference type="Gene3D" id="2.40.70.10">
    <property type="entry name" value="Acid Proteases"/>
    <property type="match status" value="1"/>
</dbReference>
<dbReference type="AlphaFoldDB" id="A0AAV5KHW8"/>
<keyword evidence="4" id="KW-0255">Endonuclease</keyword>
<dbReference type="Gene3D" id="3.10.10.10">
    <property type="entry name" value="HIV Type 1 Reverse Transcriptase, subunit A, domain 1"/>
    <property type="match status" value="1"/>
</dbReference>
<name>A0AAV5KHW8_9ROSI</name>
<evidence type="ECO:0000256" key="4">
    <source>
        <dbReference type="ARBA" id="ARBA00022759"/>
    </source>
</evidence>
<keyword evidence="1" id="KW-0808">Transferase</keyword>
<dbReference type="InterPro" id="IPR021109">
    <property type="entry name" value="Peptidase_aspartic_dom_sf"/>
</dbReference>
<organism evidence="8 9">
    <name type="scientific">Rubroshorea leprosula</name>
    <dbReference type="NCBI Taxonomy" id="152421"/>
    <lineage>
        <taxon>Eukaryota</taxon>
        <taxon>Viridiplantae</taxon>
        <taxon>Streptophyta</taxon>
        <taxon>Embryophyta</taxon>
        <taxon>Tracheophyta</taxon>
        <taxon>Spermatophyta</taxon>
        <taxon>Magnoliopsida</taxon>
        <taxon>eudicotyledons</taxon>
        <taxon>Gunneridae</taxon>
        <taxon>Pentapetalae</taxon>
        <taxon>rosids</taxon>
        <taxon>malvids</taxon>
        <taxon>Malvales</taxon>
        <taxon>Dipterocarpaceae</taxon>
        <taxon>Rubroshorea</taxon>
    </lineage>
</organism>
<dbReference type="GO" id="GO:0003964">
    <property type="term" value="F:RNA-directed DNA polymerase activity"/>
    <property type="evidence" value="ECO:0007669"/>
    <property type="project" value="UniProtKB-KW"/>
</dbReference>
<evidence type="ECO:0000256" key="5">
    <source>
        <dbReference type="ARBA" id="ARBA00022801"/>
    </source>
</evidence>
<evidence type="ECO:0000313" key="8">
    <source>
        <dbReference type="EMBL" id="GKV24163.1"/>
    </source>
</evidence>
<dbReference type="InterPro" id="IPR001969">
    <property type="entry name" value="Aspartic_peptidase_AS"/>
</dbReference>
<dbReference type="Gene3D" id="3.30.420.10">
    <property type="entry name" value="Ribonuclease H-like superfamily/Ribonuclease H"/>
    <property type="match status" value="1"/>
</dbReference>
<evidence type="ECO:0000313" key="9">
    <source>
        <dbReference type="Proteomes" id="UP001054252"/>
    </source>
</evidence>
<dbReference type="Gene3D" id="3.30.70.270">
    <property type="match status" value="1"/>
</dbReference>
<dbReference type="InterPro" id="IPR043502">
    <property type="entry name" value="DNA/RNA_pol_sf"/>
</dbReference>
<dbReference type="GO" id="GO:0003676">
    <property type="term" value="F:nucleic acid binding"/>
    <property type="evidence" value="ECO:0007669"/>
    <property type="project" value="InterPro"/>
</dbReference>
<dbReference type="SUPFAM" id="SSF53098">
    <property type="entry name" value="Ribonuclease H-like"/>
    <property type="match status" value="1"/>
</dbReference>
<dbReference type="InterPro" id="IPR041588">
    <property type="entry name" value="Integrase_H2C2"/>
</dbReference>
<keyword evidence="5" id="KW-0378">Hydrolase</keyword>
<evidence type="ECO:0000256" key="3">
    <source>
        <dbReference type="ARBA" id="ARBA00022722"/>
    </source>
</evidence>
<dbReference type="PANTHER" id="PTHR37984:SF15">
    <property type="entry name" value="INTEGRASE CATALYTIC DOMAIN-CONTAINING PROTEIN"/>
    <property type="match status" value="1"/>
</dbReference>
<dbReference type="GO" id="GO:0004190">
    <property type="term" value="F:aspartic-type endopeptidase activity"/>
    <property type="evidence" value="ECO:0007669"/>
    <property type="project" value="InterPro"/>
</dbReference>
<evidence type="ECO:0000256" key="1">
    <source>
        <dbReference type="ARBA" id="ARBA00022679"/>
    </source>
</evidence>
<keyword evidence="9" id="KW-1185">Reference proteome</keyword>
<comment type="caution">
    <text evidence="8">The sequence shown here is derived from an EMBL/GenBank/DDBJ whole genome shotgun (WGS) entry which is preliminary data.</text>
</comment>
<dbReference type="InterPro" id="IPR043128">
    <property type="entry name" value="Rev_trsase/Diguanyl_cyclase"/>
</dbReference>